<dbReference type="Proteomes" id="UP000836404">
    <property type="component" value="Unassembled WGS sequence"/>
</dbReference>
<feature type="compositionally biased region" description="Pro residues" evidence="1">
    <location>
        <begin position="327"/>
        <end position="337"/>
    </location>
</feature>
<dbReference type="InterPro" id="IPR018626">
    <property type="entry name" value="LCHN/Anr2"/>
</dbReference>
<proteinExistence type="predicted"/>
<organism evidence="2 3">
    <name type="scientific">Tilletia laevis</name>
    <dbReference type="NCBI Taxonomy" id="157183"/>
    <lineage>
        <taxon>Eukaryota</taxon>
        <taxon>Fungi</taxon>
        <taxon>Dikarya</taxon>
        <taxon>Basidiomycota</taxon>
        <taxon>Ustilaginomycotina</taxon>
        <taxon>Exobasidiomycetes</taxon>
        <taxon>Tilletiales</taxon>
        <taxon>Tilletiaceae</taxon>
        <taxon>Tilletia</taxon>
    </lineage>
</organism>
<reference evidence="2 3" key="1">
    <citation type="submission" date="2020-10" db="EMBL/GenBank/DDBJ databases">
        <authorList>
            <person name="Sedaghatjoo S."/>
        </authorList>
    </citation>
    <scope>NUCLEOTIDE SEQUENCE [LARGE SCALE GENOMIC DNA]</scope>
    <source>
        <strain evidence="2 3">LLFL</strain>
    </source>
</reference>
<comment type="caution">
    <text evidence="2">The sequence shown here is derived from an EMBL/GenBank/DDBJ whole genome shotgun (WGS) entry which is preliminary data.</text>
</comment>
<dbReference type="InterPro" id="IPR053056">
    <property type="entry name" value="Lipid_Metab_Assoc_Protein"/>
</dbReference>
<evidence type="ECO:0000313" key="2">
    <source>
        <dbReference type="EMBL" id="CAD6963092.1"/>
    </source>
</evidence>
<accession>A0A9N8MEN6</accession>
<feature type="non-terminal residue" evidence="2">
    <location>
        <position position="337"/>
    </location>
</feature>
<evidence type="ECO:0000313" key="3">
    <source>
        <dbReference type="Proteomes" id="UP000836404"/>
    </source>
</evidence>
<dbReference type="GO" id="GO:0005811">
    <property type="term" value="C:lipid droplet"/>
    <property type="evidence" value="ECO:0007669"/>
    <property type="project" value="TreeGrafter"/>
</dbReference>
<name>A0A9N8MEN6_9BASI</name>
<feature type="compositionally biased region" description="Low complexity" evidence="1">
    <location>
        <begin position="292"/>
        <end position="305"/>
    </location>
</feature>
<dbReference type="EMBL" id="CAJHJF010007429">
    <property type="protein sequence ID" value="CAD6963092.1"/>
    <property type="molecule type" value="Genomic_DNA"/>
</dbReference>
<sequence>MSRKSEADVQGVFLASFHVRTGNTLSFVHPPDLHPELTAAHAEWKALPSGSHAVERDTIFFALSPTRTAVAAFRNVALHGDDGRVQRGARMLSVAAVFPADSPFHHHLSSLDGLADSIAAADAHDEGAKGTQHLLRDWLEAANSEQQQQDRQRGDSFNHSALSHFPALSASLGPLLPPLLKYLATGRTRLLIFSTAPLQPAASLAHNLADIVHAAQRRAGQSESSLRVRGLVTLHDIVTLDDENRARTADTPGWIAFTPDKILLDKCALFDLVLDLTPLQGANGTKAAASPRNRPSNTAATAAPSSGAKPRFSIVSNSTASPSASLPQPPKLKPSLW</sequence>
<gene>
    <name evidence="2" type="ORF">JKILLFL_G618</name>
</gene>
<dbReference type="PANTHER" id="PTHR28153:SF1">
    <property type="entry name" value="DUF4484 DOMAIN-CONTAINING PROTEIN"/>
    <property type="match status" value="1"/>
</dbReference>
<dbReference type="PANTHER" id="PTHR28153">
    <property type="entry name" value="PROTEIN, PUTATIVE-RELATED"/>
    <property type="match status" value="1"/>
</dbReference>
<protein>
    <submittedName>
        <fullName evidence="2">Uncharacterized protein</fullName>
    </submittedName>
</protein>
<evidence type="ECO:0000256" key="1">
    <source>
        <dbReference type="SAM" id="MobiDB-lite"/>
    </source>
</evidence>
<keyword evidence="3" id="KW-1185">Reference proteome</keyword>
<dbReference type="Pfam" id="PF09804">
    <property type="entry name" value="DENND11"/>
    <property type="match status" value="1"/>
</dbReference>
<feature type="region of interest" description="Disordered" evidence="1">
    <location>
        <begin position="283"/>
        <end position="337"/>
    </location>
</feature>
<dbReference type="AlphaFoldDB" id="A0A9N8MEN6"/>